<reference evidence="1 2" key="1">
    <citation type="journal article" date="2023" name="Plants (Basel)">
        <title>Bridging the Gap: Combining Genomics and Transcriptomics Approaches to Understand Stylosanthes scabra, an Orphan Legume from the Brazilian Caatinga.</title>
        <authorList>
            <person name="Ferreira-Neto J.R.C."/>
            <person name="da Silva M.D."/>
            <person name="Binneck E."/>
            <person name="de Melo N.F."/>
            <person name="da Silva R.H."/>
            <person name="de Melo A.L.T.M."/>
            <person name="Pandolfi V."/>
            <person name="Bustamante F.O."/>
            <person name="Brasileiro-Vidal A.C."/>
            <person name="Benko-Iseppon A.M."/>
        </authorList>
    </citation>
    <scope>NUCLEOTIDE SEQUENCE [LARGE SCALE GENOMIC DNA]</scope>
    <source>
        <tissue evidence="1">Leaves</tissue>
    </source>
</reference>
<gene>
    <name evidence="1" type="ORF">PIB30_056408</name>
</gene>
<dbReference type="EMBL" id="JASCZI010242106">
    <property type="protein sequence ID" value="MED6209605.1"/>
    <property type="molecule type" value="Genomic_DNA"/>
</dbReference>
<protein>
    <submittedName>
        <fullName evidence="1">Uncharacterized protein</fullName>
    </submittedName>
</protein>
<accession>A0ABU6YGR5</accession>
<keyword evidence="2" id="KW-1185">Reference proteome</keyword>
<sequence>MENVKALSLTDTGIEDLPRSFCNVSGLRHLEMTGDVICKIPSVITMMSQLYTCVISRYGNRLMGKLTGVPSSNRIHHRFNNINLSDDFFPIAVAWFANVTSLNLSGNDFTVLPECIQQFHLLRELIVDRCKHLREISGIPPKLECFSALYCNSLSSRCTSVLLNQEVHEGKSTHFVMPGIIPRWFKQRCSGASISFWFRGLEFPHNALCVAILLKDYISMPFDVILTVAISGNRVRIGERITMNQLFIFNLDLQDYHLSQTLEKGWNHIEVSYKAFYNSSIIAKEIGMQN</sequence>
<comment type="caution">
    <text evidence="1">The sequence shown here is derived from an EMBL/GenBank/DDBJ whole genome shotgun (WGS) entry which is preliminary data.</text>
</comment>
<dbReference type="InterPro" id="IPR032675">
    <property type="entry name" value="LRR_dom_sf"/>
</dbReference>
<dbReference type="SUPFAM" id="SSF52058">
    <property type="entry name" value="L domain-like"/>
    <property type="match status" value="1"/>
</dbReference>
<name>A0ABU6YGR5_9FABA</name>
<dbReference type="Gene3D" id="3.80.10.10">
    <property type="entry name" value="Ribonuclease Inhibitor"/>
    <property type="match status" value="1"/>
</dbReference>
<evidence type="ECO:0000313" key="1">
    <source>
        <dbReference type="EMBL" id="MED6209605.1"/>
    </source>
</evidence>
<organism evidence="1 2">
    <name type="scientific">Stylosanthes scabra</name>
    <dbReference type="NCBI Taxonomy" id="79078"/>
    <lineage>
        <taxon>Eukaryota</taxon>
        <taxon>Viridiplantae</taxon>
        <taxon>Streptophyta</taxon>
        <taxon>Embryophyta</taxon>
        <taxon>Tracheophyta</taxon>
        <taxon>Spermatophyta</taxon>
        <taxon>Magnoliopsida</taxon>
        <taxon>eudicotyledons</taxon>
        <taxon>Gunneridae</taxon>
        <taxon>Pentapetalae</taxon>
        <taxon>rosids</taxon>
        <taxon>fabids</taxon>
        <taxon>Fabales</taxon>
        <taxon>Fabaceae</taxon>
        <taxon>Papilionoideae</taxon>
        <taxon>50 kb inversion clade</taxon>
        <taxon>dalbergioids sensu lato</taxon>
        <taxon>Dalbergieae</taxon>
        <taxon>Pterocarpus clade</taxon>
        <taxon>Stylosanthes</taxon>
    </lineage>
</organism>
<dbReference type="Pfam" id="PF00560">
    <property type="entry name" value="LRR_1"/>
    <property type="match status" value="1"/>
</dbReference>
<dbReference type="Proteomes" id="UP001341840">
    <property type="component" value="Unassembled WGS sequence"/>
</dbReference>
<proteinExistence type="predicted"/>
<evidence type="ECO:0000313" key="2">
    <source>
        <dbReference type="Proteomes" id="UP001341840"/>
    </source>
</evidence>
<dbReference type="InterPro" id="IPR001611">
    <property type="entry name" value="Leu-rich_rpt"/>
</dbReference>